<keyword evidence="3" id="KW-1003">Cell membrane</keyword>
<evidence type="ECO:0000313" key="10">
    <source>
        <dbReference type="EMBL" id="KKN47903.1"/>
    </source>
</evidence>
<feature type="domain" description="ABC transmembrane type-1" evidence="9">
    <location>
        <begin position="63"/>
        <end position="249"/>
    </location>
</feature>
<keyword evidence="4" id="KW-0997">Cell inner membrane</keyword>
<keyword evidence="7 8" id="KW-0472">Membrane</keyword>
<evidence type="ECO:0000256" key="8">
    <source>
        <dbReference type="SAM" id="Phobius"/>
    </source>
</evidence>
<dbReference type="EMBL" id="LAZR01001250">
    <property type="protein sequence ID" value="KKN47903.1"/>
    <property type="molecule type" value="Genomic_DNA"/>
</dbReference>
<evidence type="ECO:0000259" key="9">
    <source>
        <dbReference type="PROSITE" id="PS50928"/>
    </source>
</evidence>
<dbReference type="GO" id="GO:0005886">
    <property type="term" value="C:plasma membrane"/>
    <property type="evidence" value="ECO:0007669"/>
    <property type="project" value="UniProtKB-SubCell"/>
</dbReference>
<evidence type="ECO:0000256" key="7">
    <source>
        <dbReference type="ARBA" id="ARBA00023136"/>
    </source>
</evidence>
<dbReference type="Pfam" id="PF00528">
    <property type="entry name" value="BPD_transp_1"/>
    <property type="match status" value="1"/>
</dbReference>
<feature type="transmembrane region" description="Helical" evidence="8">
    <location>
        <begin position="59"/>
        <end position="89"/>
    </location>
</feature>
<evidence type="ECO:0000256" key="1">
    <source>
        <dbReference type="ARBA" id="ARBA00004429"/>
    </source>
</evidence>
<sequence length="256" mass="28191">MARKIKGKIVSVLVVAFLVAIIVLPLLVVFLLSIVPRWSTAFPTSFSLEWWMAAFKPKILKIVLNTILISLTSTAITVCYGIAAAYLFAFYEFRGKSTLSTLLLSPTYVPGIVIALGLLTMYPFLRNTFWMLSLGHFIVVSPIVFRYILSSMVNIPPSIVEASYSLGCSRIESFRRIILPLSRRGIFSGTILSIGMNVSELSVTLLLFGANWVTLPVQIYLERGWGTLGIAAVLSTILILVALATMMVVDFLGRSS</sequence>
<evidence type="ECO:0000256" key="4">
    <source>
        <dbReference type="ARBA" id="ARBA00022519"/>
    </source>
</evidence>
<dbReference type="AlphaFoldDB" id="A0A0F9U2P7"/>
<evidence type="ECO:0000256" key="2">
    <source>
        <dbReference type="ARBA" id="ARBA00022448"/>
    </source>
</evidence>
<dbReference type="Gene3D" id="1.10.3720.10">
    <property type="entry name" value="MetI-like"/>
    <property type="match status" value="1"/>
</dbReference>
<dbReference type="SUPFAM" id="SSF161098">
    <property type="entry name" value="MetI-like"/>
    <property type="match status" value="1"/>
</dbReference>
<dbReference type="GO" id="GO:0055085">
    <property type="term" value="P:transmembrane transport"/>
    <property type="evidence" value="ECO:0007669"/>
    <property type="project" value="InterPro"/>
</dbReference>
<organism evidence="10">
    <name type="scientific">marine sediment metagenome</name>
    <dbReference type="NCBI Taxonomy" id="412755"/>
    <lineage>
        <taxon>unclassified sequences</taxon>
        <taxon>metagenomes</taxon>
        <taxon>ecological metagenomes</taxon>
    </lineage>
</organism>
<feature type="transmembrane region" description="Helical" evidence="8">
    <location>
        <begin position="128"/>
        <end position="149"/>
    </location>
</feature>
<keyword evidence="6 8" id="KW-1133">Transmembrane helix</keyword>
<protein>
    <recommendedName>
        <fullName evidence="9">ABC transmembrane type-1 domain-containing protein</fullName>
    </recommendedName>
</protein>
<dbReference type="PANTHER" id="PTHR43357">
    <property type="entry name" value="INNER MEMBRANE ABC TRANSPORTER PERMEASE PROTEIN YDCV"/>
    <property type="match status" value="1"/>
</dbReference>
<evidence type="ECO:0000256" key="3">
    <source>
        <dbReference type="ARBA" id="ARBA00022475"/>
    </source>
</evidence>
<feature type="transmembrane region" description="Helical" evidence="8">
    <location>
        <begin position="185"/>
        <end position="208"/>
    </location>
</feature>
<keyword evidence="5 8" id="KW-0812">Transmembrane</keyword>
<feature type="transmembrane region" description="Helical" evidence="8">
    <location>
        <begin position="228"/>
        <end position="252"/>
    </location>
</feature>
<dbReference type="PANTHER" id="PTHR43357:SF4">
    <property type="entry name" value="INNER MEMBRANE ABC TRANSPORTER PERMEASE PROTEIN YDCV"/>
    <property type="match status" value="1"/>
</dbReference>
<evidence type="ECO:0000256" key="5">
    <source>
        <dbReference type="ARBA" id="ARBA00022692"/>
    </source>
</evidence>
<dbReference type="InterPro" id="IPR035906">
    <property type="entry name" value="MetI-like_sf"/>
</dbReference>
<comment type="caution">
    <text evidence="10">The sequence shown here is derived from an EMBL/GenBank/DDBJ whole genome shotgun (WGS) entry which is preliminary data.</text>
</comment>
<feature type="transmembrane region" description="Helical" evidence="8">
    <location>
        <begin position="12"/>
        <end position="39"/>
    </location>
</feature>
<evidence type="ECO:0000256" key="6">
    <source>
        <dbReference type="ARBA" id="ARBA00022989"/>
    </source>
</evidence>
<reference evidence="10" key="1">
    <citation type="journal article" date="2015" name="Nature">
        <title>Complex archaea that bridge the gap between prokaryotes and eukaryotes.</title>
        <authorList>
            <person name="Spang A."/>
            <person name="Saw J.H."/>
            <person name="Jorgensen S.L."/>
            <person name="Zaremba-Niedzwiedzka K."/>
            <person name="Martijn J."/>
            <person name="Lind A.E."/>
            <person name="van Eijk R."/>
            <person name="Schleper C."/>
            <person name="Guy L."/>
            <person name="Ettema T.J."/>
        </authorList>
    </citation>
    <scope>NUCLEOTIDE SEQUENCE</scope>
</reference>
<proteinExistence type="predicted"/>
<dbReference type="CDD" id="cd06261">
    <property type="entry name" value="TM_PBP2"/>
    <property type="match status" value="1"/>
</dbReference>
<keyword evidence="2" id="KW-0813">Transport</keyword>
<dbReference type="InterPro" id="IPR000515">
    <property type="entry name" value="MetI-like"/>
</dbReference>
<name>A0A0F9U2P7_9ZZZZ</name>
<comment type="subcellular location">
    <subcellularLocation>
        <location evidence="1">Cell inner membrane</location>
        <topology evidence="1">Multi-pass membrane protein</topology>
    </subcellularLocation>
</comment>
<gene>
    <name evidence="10" type="ORF">LCGC14_0658020</name>
</gene>
<accession>A0A0F9U2P7</accession>
<feature type="transmembrane region" description="Helical" evidence="8">
    <location>
        <begin position="101"/>
        <end position="122"/>
    </location>
</feature>
<dbReference type="PROSITE" id="PS50928">
    <property type="entry name" value="ABC_TM1"/>
    <property type="match status" value="1"/>
</dbReference>